<comment type="caution">
    <text evidence="5">The sequence shown here is derived from an EMBL/GenBank/DDBJ whole genome shotgun (WGS) entry which is preliminary data.</text>
</comment>
<dbReference type="GO" id="GO:0008270">
    <property type="term" value="F:zinc ion binding"/>
    <property type="evidence" value="ECO:0007669"/>
    <property type="project" value="UniProtKB-KW"/>
</dbReference>
<evidence type="ECO:0000313" key="6">
    <source>
        <dbReference type="Proteomes" id="UP001168146"/>
    </source>
</evidence>
<proteinExistence type="inferred from homology"/>
<dbReference type="Pfam" id="PF01633">
    <property type="entry name" value="Choline_kinase"/>
    <property type="match status" value="1"/>
</dbReference>
<dbReference type="Proteomes" id="UP001168146">
    <property type="component" value="Unassembled WGS sequence"/>
</dbReference>
<feature type="compositionally biased region" description="Low complexity" evidence="3">
    <location>
        <begin position="1090"/>
        <end position="1110"/>
    </location>
</feature>
<evidence type="ECO:0000256" key="1">
    <source>
        <dbReference type="ARBA" id="ARBA00038211"/>
    </source>
</evidence>
<feature type="region of interest" description="Disordered" evidence="3">
    <location>
        <begin position="314"/>
        <end position="338"/>
    </location>
</feature>
<dbReference type="SUPFAM" id="SSF56112">
    <property type="entry name" value="Protein kinase-like (PK-like)"/>
    <property type="match status" value="1"/>
</dbReference>
<dbReference type="InterPro" id="IPR007521">
    <property type="entry name" value="Choline_kin_N"/>
</dbReference>
<dbReference type="PANTHER" id="PTHR22603">
    <property type="entry name" value="CHOLINE/ETHANOALAMINE KINASE"/>
    <property type="match status" value="1"/>
</dbReference>
<sequence length="1273" mass="142649">MSNTTPTRPPRGANVPFIDTTKSFQDGYGSAVFHAGCLTPPQSAHDYESRRGSLPYGSLSDAGYNGIILARTISLPATPLRDMTPTGHHWRQCTSIRINDGNGASAEFFHHRPHSELQGCVLLQPNRESMQSAMPLQSNVFHEPDDTKMEDSWPHVRGSSWNTHDSPVHVHDIGLSSALFQGHPSLGPAPQIEGANHHYAVHPLGGLQMNTPCVGSFHSSIDPCYSQGQPTVVPSQLGDQFIVQPYSAYSSPNGGHESVNTSFATTTNTTFDSFESTTPPTPEDVYGYRAGDDWELVKAEDLSPGSGMMSHGYHPAPNQGLPHRPRRKNAKRSKARQPRECFTWPNEDGITCEVEGKLCGVGYEIDPVTKRVRYPGISKQLKPHPCNMLDGKTGLRCSARFDRSEHLKRHQAKHSDVRQYMCPLPECTHQKGIGRGDNAKDHFKTHLKSTAKGRRNKQFFWPQVKKALLLKFQDEKVSNNLISNIERWIRTSRDAACQRNRYGEPLTEDDAEYLQRLCGPVSIAPQTELISPLILGKQKPPLEDLDGERDRASRRPPVKSPGSYRLSGRPPIVSTPSLNPLTPIFDGASSGDGKTGSQHRYSTAQVNRLVDQVSAWIKDERVKRTALGIENGNYFGGDVTTDASTATDFATLPDLDKLEDIFKKTLNIDRLHGRKSSASLRPRSSFKRLHRKASSISSDTDYFDGEVLVPSSDASLDNSKTLAYTGGASDDSDVSSADELTRTASYRDHDTWGRFKLEIVRLTHTLRLKGWRKVPMDLCNAITVQRLSGALTNSVYVVSPPLDLPPHEERTADGSMVPRARKPPPKLLLRIYGPQVEHLIDREAELAILQRLARKRIGPRMLGTFANGRFEEYFHATTLTPEDLRNPDTSRQIAKRMRELHEGIELLDRERDDGAFVWRNWDKWVRRVEQVVSWLDAQVLKLEPGTKPTGVESWKRRGLICGLPWKQFLEAVEKYRAWLYAQYGGPNKVRNQLVFAHNDTQYGNLLRFVPSGESPLLAPANSHKQLVVIDFEYASANLPGLEFANHFTEWCYNYHDARKPYACNTNRYPTPEEQDRFIRAYVRHRPQYESSTPLMTPGTPPTGSGTPGTHPSRKSTTSISGFFLDARTPAGAQPNVVPVYDQAAEQAAEDAEVARLHHETRLWRLANTAQWVAWGLVQAKVPGMPDFTPVVKGQLDNEDAVREELGEDAAEYRELAQEESGQKPTEEEQEEFDYLGYAQHRAMWFWGDALQLGIIKAEELPEDVRAKIKTVPY</sequence>
<dbReference type="GO" id="GO:0004103">
    <property type="term" value="F:choline kinase activity"/>
    <property type="evidence" value="ECO:0007669"/>
    <property type="project" value="TreeGrafter"/>
</dbReference>
<protein>
    <recommendedName>
        <fullName evidence="4">C2H2-type domain-containing protein</fullName>
    </recommendedName>
</protein>
<evidence type="ECO:0000313" key="5">
    <source>
        <dbReference type="EMBL" id="KAK0318840.1"/>
    </source>
</evidence>
<dbReference type="GO" id="GO:0006646">
    <property type="term" value="P:phosphatidylethanolamine biosynthetic process"/>
    <property type="evidence" value="ECO:0007669"/>
    <property type="project" value="TreeGrafter"/>
</dbReference>
<accession>A0AAN6J736</accession>
<feature type="region of interest" description="Disordered" evidence="3">
    <location>
        <begin position="1089"/>
        <end position="1117"/>
    </location>
</feature>
<organism evidence="5 6">
    <name type="scientific">Friedmanniomyces endolithicus</name>
    <dbReference type="NCBI Taxonomy" id="329885"/>
    <lineage>
        <taxon>Eukaryota</taxon>
        <taxon>Fungi</taxon>
        <taxon>Dikarya</taxon>
        <taxon>Ascomycota</taxon>
        <taxon>Pezizomycotina</taxon>
        <taxon>Dothideomycetes</taxon>
        <taxon>Dothideomycetidae</taxon>
        <taxon>Mycosphaerellales</taxon>
        <taxon>Teratosphaeriaceae</taxon>
        <taxon>Friedmanniomyces</taxon>
    </lineage>
</organism>
<feature type="domain" description="C2H2-type" evidence="4">
    <location>
        <begin position="384"/>
        <end position="419"/>
    </location>
</feature>
<comment type="similarity">
    <text evidence="1">Belongs to the choline/ethanolamine kinase family.</text>
</comment>
<dbReference type="PANTHER" id="PTHR22603:SF93">
    <property type="entry name" value="RE24176P"/>
    <property type="match status" value="1"/>
</dbReference>
<evidence type="ECO:0000259" key="4">
    <source>
        <dbReference type="PROSITE" id="PS50157"/>
    </source>
</evidence>
<evidence type="ECO:0000256" key="3">
    <source>
        <dbReference type="SAM" id="MobiDB-lite"/>
    </source>
</evidence>
<feature type="compositionally biased region" description="Basic residues" evidence="3">
    <location>
        <begin position="323"/>
        <end position="336"/>
    </location>
</feature>
<keyword evidence="2" id="KW-0479">Metal-binding</keyword>
<dbReference type="PROSITE" id="PS50157">
    <property type="entry name" value="ZINC_FINGER_C2H2_2"/>
    <property type="match status" value="1"/>
</dbReference>
<gene>
    <name evidence="5" type="ORF">LTR82_010262</name>
</gene>
<dbReference type="Gene3D" id="3.90.1200.10">
    <property type="match status" value="1"/>
</dbReference>
<reference evidence="5" key="1">
    <citation type="submission" date="2021-12" db="EMBL/GenBank/DDBJ databases">
        <title>Black yeast isolated from Biological Soil Crust.</title>
        <authorList>
            <person name="Kurbessoian T."/>
        </authorList>
    </citation>
    <scope>NUCLEOTIDE SEQUENCE</scope>
    <source>
        <strain evidence="5">CCFEE 5208</strain>
    </source>
</reference>
<dbReference type="EMBL" id="JASUXU010000034">
    <property type="protein sequence ID" value="KAK0318840.1"/>
    <property type="molecule type" value="Genomic_DNA"/>
</dbReference>
<dbReference type="InterPro" id="IPR011009">
    <property type="entry name" value="Kinase-like_dom_sf"/>
</dbReference>
<dbReference type="InterPro" id="IPR013087">
    <property type="entry name" value="Znf_C2H2_type"/>
</dbReference>
<dbReference type="Pfam" id="PF04428">
    <property type="entry name" value="Choline_kin_N"/>
    <property type="match status" value="1"/>
</dbReference>
<feature type="region of interest" description="Disordered" evidence="3">
    <location>
        <begin position="540"/>
        <end position="598"/>
    </location>
</feature>
<dbReference type="GO" id="GO:0005737">
    <property type="term" value="C:cytoplasm"/>
    <property type="evidence" value="ECO:0007669"/>
    <property type="project" value="TreeGrafter"/>
</dbReference>
<dbReference type="CDD" id="cd05157">
    <property type="entry name" value="ETNK_euk"/>
    <property type="match status" value="1"/>
</dbReference>
<dbReference type="AlphaFoldDB" id="A0AAN6J736"/>
<dbReference type="GO" id="GO:0004305">
    <property type="term" value="F:ethanolamine kinase activity"/>
    <property type="evidence" value="ECO:0007669"/>
    <property type="project" value="TreeGrafter"/>
</dbReference>
<name>A0AAN6J736_9PEZI</name>
<keyword evidence="2" id="KW-0863">Zinc-finger</keyword>
<keyword evidence="2" id="KW-0862">Zinc</keyword>
<dbReference type="Gene3D" id="3.30.160.60">
    <property type="entry name" value="Classic Zinc Finger"/>
    <property type="match status" value="1"/>
</dbReference>
<evidence type="ECO:0000256" key="2">
    <source>
        <dbReference type="PROSITE-ProRule" id="PRU00042"/>
    </source>
</evidence>